<organism evidence="5 6">
    <name type="scientific">Diploscapter pachys</name>
    <dbReference type="NCBI Taxonomy" id="2018661"/>
    <lineage>
        <taxon>Eukaryota</taxon>
        <taxon>Metazoa</taxon>
        <taxon>Ecdysozoa</taxon>
        <taxon>Nematoda</taxon>
        <taxon>Chromadorea</taxon>
        <taxon>Rhabditida</taxon>
        <taxon>Rhabditina</taxon>
        <taxon>Rhabditomorpha</taxon>
        <taxon>Rhabditoidea</taxon>
        <taxon>Rhabditidae</taxon>
        <taxon>Diploscapter</taxon>
    </lineage>
</organism>
<feature type="compositionally biased region" description="Polar residues" evidence="3">
    <location>
        <begin position="398"/>
        <end position="430"/>
    </location>
</feature>
<evidence type="ECO:0000313" key="5">
    <source>
        <dbReference type="EMBL" id="PAV79800.1"/>
    </source>
</evidence>
<proteinExistence type="predicted"/>
<feature type="compositionally biased region" description="Basic and acidic residues" evidence="3">
    <location>
        <begin position="831"/>
        <end position="840"/>
    </location>
</feature>
<dbReference type="PANTHER" id="PTHR21501">
    <property type="entry name" value="PROTEIN FAM-161"/>
    <property type="match status" value="1"/>
</dbReference>
<keyword evidence="1 2" id="KW-0175">Coiled coil</keyword>
<dbReference type="GO" id="GO:0044782">
    <property type="term" value="P:cilium organization"/>
    <property type="evidence" value="ECO:0007669"/>
    <property type="project" value="TreeGrafter"/>
</dbReference>
<dbReference type="GO" id="GO:0005856">
    <property type="term" value="C:cytoskeleton"/>
    <property type="evidence" value="ECO:0007669"/>
    <property type="project" value="UniProtKB-ARBA"/>
</dbReference>
<feature type="compositionally biased region" description="Polar residues" evidence="3">
    <location>
        <begin position="809"/>
        <end position="830"/>
    </location>
</feature>
<evidence type="ECO:0000256" key="2">
    <source>
        <dbReference type="SAM" id="Coils"/>
    </source>
</evidence>
<evidence type="ECO:0000256" key="3">
    <source>
        <dbReference type="SAM" id="MobiDB-lite"/>
    </source>
</evidence>
<feature type="region of interest" description="Disordered" evidence="3">
    <location>
        <begin position="476"/>
        <end position="534"/>
    </location>
</feature>
<protein>
    <submittedName>
        <fullName evidence="5">Uncharacterized protein</fullName>
    </submittedName>
</protein>
<feature type="compositionally biased region" description="Polar residues" evidence="3">
    <location>
        <begin position="196"/>
        <end position="215"/>
    </location>
</feature>
<dbReference type="AlphaFoldDB" id="A0A2A2L0X8"/>
<keyword evidence="4" id="KW-0472">Membrane</keyword>
<comment type="caution">
    <text evidence="5">The sequence shown here is derived from an EMBL/GenBank/DDBJ whole genome shotgun (WGS) entry which is preliminary data.</text>
</comment>
<dbReference type="Proteomes" id="UP000218231">
    <property type="component" value="Unassembled WGS sequence"/>
</dbReference>
<dbReference type="GO" id="GO:0005929">
    <property type="term" value="C:cilium"/>
    <property type="evidence" value="ECO:0007669"/>
    <property type="project" value="TreeGrafter"/>
</dbReference>
<dbReference type="STRING" id="2018661.A0A2A2L0X8"/>
<feature type="coiled-coil region" evidence="2">
    <location>
        <begin position="727"/>
        <end position="769"/>
    </location>
</feature>
<accession>A0A2A2L0X8</accession>
<name>A0A2A2L0X8_9BILA</name>
<sequence>MSYVDQTIAATQNLLCALEQDPSLLSDTYFMQQLTRLRLKHKEAVDYLTRNQYIQTLNLETCQTNFQPNYLLQYPCFHHSMQNLVYDKEATTSHKRHQELPEEARPAHEGESRTRKPVSRQSTVEARERVSQNGRSNEASENGRVKKSSRRETVTGLIRRQSSVERQQQTSAAGRRHSETPQNIRSRIGTGKKSLSDFSSRQSSIARNEQSTTSFGRRLSEIPEDNLSRSVRGVGSGQESSEFRRSNSEEGGRIQNGFFRTEQEYLNDIEPSHELKYFRPLENGDEPGETSKIKISRTEDQFDEVAMSFGNGKRVQKAIVVSIDQVIAREVERMKRVKQQRRLQEMKETDVKYVNGHYRKKNGEPEITIGMLSEVIEEADMEEAPNERSRSGSKHRSPPSTSGQTYTLNSRSKSISDLRTGSSRRYGTRQISRGLNIDNLEPKVTIPKPFKFSYRLSTGNTYSKRFLNDLLDRKAREQKESEDAESQVKPFKASPVPPTTYIADNPMISDSHSKKTTSEYEEQPKTRGKFSASLVRPVPPSTYIRPVVAEYRRKKSASQRAVNMLVDATSPPDLKLNAIRSNLAFSLRHLKCRRRYSQEQREKESEKFGLLQGRVSPPDFRRLHAEMREKLEYAKERKPTTVPVPFKFSRSRTSWHRECVSSSPPRRRPKTAVPFVSTDLIEDFPVQMTHAAKLRANVNRKKLEEIEKSEEYWIYAKELQEENRIRIAAYLGERKQVQEEIDMKTAEKRRNLIDTTKEYEKQLAEMMERVMNRPLIMERQVALAHKHRFERKYKERMEAVEKKRPVKTRSASNPPRRPSANSVGTYSVKSQPKEDQHYSDAFESEDSSDEKPNGKSDSKSTNGSSNQPKSPPGSSGSNSTSSSSKSSKMGPNLIIYPIFLGLFAIQIWALPFQWAFLPGKLGVKSAQILSASNLPPVPQLPTDYTGNGLPHFEKEGRKEEAQFRTGSAMILTGPRKEPTKRGHMLKLMR</sequence>
<dbReference type="OrthoDB" id="2150121at2759"/>
<feature type="region of interest" description="Disordered" evidence="3">
    <location>
        <begin position="379"/>
        <end position="430"/>
    </location>
</feature>
<keyword evidence="6" id="KW-1185">Reference proteome</keyword>
<feature type="compositionally biased region" description="Basic and acidic residues" evidence="3">
    <location>
        <begin position="511"/>
        <end position="525"/>
    </location>
</feature>
<reference evidence="5 6" key="1">
    <citation type="journal article" date="2017" name="Curr. Biol.">
        <title>Genome architecture and evolution of a unichromosomal asexual nematode.</title>
        <authorList>
            <person name="Fradin H."/>
            <person name="Zegar C."/>
            <person name="Gutwein M."/>
            <person name="Lucas J."/>
            <person name="Kovtun M."/>
            <person name="Corcoran D."/>
            <person name="Baugh L.R."/>
            <person name="Kiontke K."/>
            <person name="Gunsalus K."/>
            <person name="Fitch D.H."/>
            <person name="Piano F."/>
        </authorList>
    </citation>
    <scope>NUCLEOTIDE SEQUENCE [LARGE SCALE GENOMIC DNA]</scope>
    <source>
        <strain evidence="5">PF1309</strain>
    </source>
</reference>
<feature type="compositionally biased region" description="Basic and acidic residues" evidence="3">
    <location>
        <begin position="91"/>
        <end position="114"/>
    </location>
</feature>
<feature type="compositionally biased region" description="Basic and acidic residues" evidence="3">
    <location>
        <begin position="241"/>
        <end position="252"/>
    </location>
</feature>
<keyword evidence="4" id="KW-0812">Transmembrane</keyword>
<gene>
    <name evidence="5" type="ORF">WR25_09293</name>
</gene>
<feature type="compositionally biased region" description="Polar residues" evidence="3">
    <location>
        <begin position="160"/>
        <end position="172"/>
    </location>
</feature>
<evidence type="ECO:0000256" key="1">
    <source>
        <dbReference type="ARBA" id="ARBA00023054"/>
    </source>
</evidence>
<dbReference type="PANTHER" id="PTHR21501:SF1">
    <property type="entry name" value="PROTEIN FAM-161"/>
    <property type="match status" value="1"/>
</dbReference>
<dbReference type="EMBL" id="LIAE01007363">
    <property type="protein sequence ID" value="PAV79800.1"/>
    <property type="molecule type" value="Genomic_DNA"/>
</dbReference>
<feature type="region of interest" description="Disordered" evidence="3">
    <location>
        <begin position="795"/>
        <end position="888"/>
    </location>
</feature>
<feature type="compositionally biased region" description="Low complexity" evidence="3">
    <location>
        <begin position="862"/>
        <end position="888"/>
    </location>
</feature>
<keyword evidence="4" id="KW-1133">Transmembrane helix</keyword>
<feature type="transmembrane region" description="Helical" evidence="4">
    <location>
        <begin position="893"/>
        <end position="917"/>
    </location>
</feature>
<feature type="compositionally biased region" description="Basic and acidic residues" evidence="3">
    <location>
        <begin position="849"/>
        <end position="858"/>
    </location>
</feature>
<evidence type="ECO:0000313" key="6">
    <source>
        <dbReference type="Proteomes" id="UP000218231"/>
    </source>
</evidence>
<feature type="region of interest" description="Disordered" evidence="3">
    <location>
        <begin position="91"/>
        <end position="258"/>
    </location>
</feature>
<evidence type="ECO:0000256" key="4">
    <source>
        <dbReference type="SAM" id="Phobius"/>
    </source>
</evidence>
<dbReference type="InterPro" id="IPR051655">
    <property type="entry name" value="FAM161"/>
</dbReference>
<feature type="compositionally biased region" description="Polar residues" evidence="3">
    <location>
        <begin position="131"/>
        <end position="140"/>
    </location>
</feature>